<dbReference type="PANTHER" id="PTHR43235:SF1">
    <property type="entry name" value="GLUTAMINE AMIDOTRANSFERASE PB2B2.05-RELATED"/>
    <property type="match status" value="1"/>
</dbReference>
<dbReference type="GO" id="GO:0033969">
    <property type="term" value="F:gamma-glutamyl-gamma-aminobutyrate hydrolase activity"/>
    <property type="evidence" value="ECO:0007669"/>
    <property type="project" value="TreeGrafter"/>
</dbReference>
<gene>
    <name evidence="1" type="ORF">FHP29_19265</name>
</gene>
<protein>
    <submittedName>
        <fullName evidence="1">Gamma-glutamyl-gamma-aminobutyrate hydrolase family protein</fullName>
    </submittedName>
</protein>
<evidence type="ECO:0000313" key="1">
    <source>
        <dbReference type="EMBL" id="TNM36303.1"/>
    </source>
</evidence>
<dbReference type="InterPro" id="IPR029062">
    <property type="entry name" value="Class_I_gatase-like"/>
</dbReference>
<dbReference type="AlphaFoldDB" id="A0A5C4VKB5"/>
<dbReference type="Pfam" id="PF07722">
    <property type="entry name" value="Peptidase_C26"/>
    <property type="match status" value="1"/>
</dbReference>
<evidence type="ECO:0000313" key="2">
    <source>
        <dbReference type="Proteomes" id="UP000313231"/>
    </source>
</evidence>
<dbReference type="Proteomes" id="UP000313231">
    <property type="component" value="Unassembled WGS sequence"/>
</dbReference>
<accession>A0A5C4VKB5</accession>
<dbReference type="OrthoDB" id="9813383at2"/>
<proteinExistence type="predicted"/>
<reference evidence="1 2" key="1">
    <citation type="journal article" date="2016" name="Int. J. Syst. Evol. Microbiol.">
        <title>Nocardioides albidus sp. nov., an actinobacterium isolated from garden soil.</title>
        <authorList>
            <person name="Singh H."/>
            <person name="Du J."/>
            <person name="Trinh H."/>
            <person name="Won K."/>
            <person name="Yang J.E."/>
            <person name="Yin C."/>
            <person name="Kook M."/>
            <person name="Yi T.H."/>
        </authorList>
    </citation>
    <scope>NUCLEOTIDE SEQUENCE [LARGE SCALE GENOMIC DNA]</scope>
    <source>
        <strain evidence="1 2">CCTCC AB 2015297</strain>
    </source>
</reference>
<organism evidence="1 2">
    <name type="scientific">Nocardioides albidus</name>
    <dbReference type="NCBI Taxonomy" id="1517589"/>
    <lineage>
        <taxon>Bacteria</taxon>
        <taxon>Bacillati</taxon>
        <taxon>Actinomycetota</taxon>
        <taxon>Actinomycetes</taxon>
        <taxon>Propionibacteriales</taxon>
        <taxon>Nocardioidaceae</taxon>
        <taxon>Nocardioides</taxon>
    </lineage>
</organism>
<keyword evidence="2" id="KW-1185">Reference proteome</keyword>
<dbReference type="GO" id="GO:0006598">
    <property type="term" value="P:polyamine catabolic process"/>
    <property type="evidence" value="ECO:0007669"/>
    <property type="project" value="TreeGrafter"/>
</dbReference>
<dbReference type="InterPro" id="IPR044668">
    <property type="entry name" value="PuuD-like"/>
</dbReference>
<dbReference type="Gene3D" id="3.40.50.880">
    <property type="match status" value="1"/>
</dbReference>
<dbReference type="GO" id="GO:0005829">
    <property type="term" value="C:cytosol"/>
    <property type="evidence" value="ECO:0007669"/>
    <property type="project" value="TreeGrafter"/>
</dbReference>
<name>A0A5C4VKB5_9ACTN</name>
<dbReference type="RefSeq" id="WP_139624490.1">
    <property type="nucleotide sequence ID" value="NZ_VDMP01000027.1"/>
</dbReference>
<dbReference type="InterPro" id="IPR011697">
    <property type="entry name" value="Peptidase_C26"/>
</dbReference>
<dbReference type="EMBL" id="VDMP01000027">
    <property type="protein sequence ID" value="TNM36303.1"/>
    <property type="molecule type" value="Genomic_DNA"/>
</dbReference>
<dbReference type="PANTHER" id="PTHR43235">
    <property type="entry name" value="GLUTAMINE AMIDOTRANSFERASE PB2B2.05-RELATED"/>
    <property type="match status" value="1"/>
</dbReference>
<keyword evidence="1" id="KW-0378">Hydrolase</keyword>
<dbReference type="PROSITE" id="PS51273">
    <property type="entry name" value="GATASE_TYPE_1"/>
    <property type="match status" value="1"/>
</dbReference>
<sequence>MSVVRRPVIGIVGHLQLHARPFGDLPVHGAAARYADAVAACGGRPVIVPPGTGPGLLDLLDGVVLTGGDDLGADPARDSDEVALVRAASAARVPVLGVCRGLQVLVVAFGGTLQGGLDHVHPATGHRVTTRPGSVVRGLLGVSATTSALHRQAVADPGPAWRPTAWADDGVVEAIEPTDPAVTALGVQWHPELHWNDAPHDATGPAVFAWLARTAGSRSTAR</sequence>
<comment type="caution">
    <text evidence="1">The sequence shown here is derived from an EMBL/GenBank/DDBJ whole genome shotgun (WGS) entry which is preliminary data.</text>
</comment>
<dbReference type="SUPFAM" id="SSF52317">
    <property type="entry name" value="Class I glutamine amidotransferase-like"/>
    <property type="match status" value="1"/>
</dbReference>